<dbReference type="Proteomes" id="UP001054252">
    <property type="component" value="Unassembled WGS sequence"/>
</dbReference>
<dbReference type="InterPro" id="IPR012337">
    <property type="entry name" value="RNaseH-like_sf"/>
</dbReference>
<dbReference type="InterPro" id="IPR053151">
    <property type="entry name" value="RNase_H-like"/>
</dbReference>
<dbReference type="PANTHER" id="PTHR47723:SF19">
    <property type="entry name" value="POLYNUCLEOTIDYL TRANSFERASE, RIBONUCLEASE H-LIKE SUPERFAMILY PROTEIN"/>
    <property type="match status" value="1"/>
</dbReference>
<dbReference type="InterPro" id="IPR044730">
    <property type="entry name" value="RNase_H-like_dom_plant"/>
</dbReference>
<accession>A0AAV5J6I7</accession>
<dbReference type="Gene3D" id="3.30.420.10">
    <property type="entry name" value="Ribonuclease H-like superfamily/Ribonuclease H"/>
    <property type="match status" value="1"/>
</dbReference>
<evidence type="ECO:0000313" key="2">
    <source>
        <dbReference type="EMBL" id="GKV10204.1"/>
    </source>
</evidence>
<dbReference type="Pfam" id="PF13456">
    <property type="entry name" value="RVT_3"/>
    <property type="match status" value="1"/>
</dbReference>
<evidence type="ECO:0000313" key="3">
    <source>
        <dbReference type="Proteomes" id="UP001054252"/>
    </source>
</evidence>
<reference evidence="2 3" key="1">
    <citation type="journal article" date="2021" name="Commun. Biol.">
        <title>The genome of Shorea leprosula (Dipterocarpaceae) highlights the ecological relevance of drought in aseasonal tropical rainforests.</title>
        <authorList>
            <person name="Ng K.K.S."/>
            <person name="Kobayashi M.J."/>
            <person name="Fawcett J.A."/>
            <person name="Hatakeyama M."/>
            <person name="Paape T."/>
            <person name="Ng C.H."/>
            <person name="Ang C.C."/>
            <person name="Tnah L.H."/>
            <person name="Lee C.T."/>
            <person name="Nishiyama T."/>
            <person name="Sese J."/>
            <person name="O'Brien M.J."/>
            <person name="Copetti D."/>
            <person name="Mohd Noor M.I."/>
            <person name="Ong R.C."/>
            <person name="Putra M."/>
            <person name="Sireger I.Z."/>
            <person name="Indrioko S."/>
            <person name="Kosugi Y."/>
            <person name="Izuno A."/>
            <person name="Isagi Y."/>
            <person name="Lee S.L."/>
            <person name="Shimizu K.K."/>
        </authorList>
    </citation>
    <scope>NUCLEOTIDE SEQUENCE [LARGE SCALE GENOMIC DNA]</scope>
    <source>
        <strain evidence="2">214</strain>
    </source>
</reference>
<comment type="caution">
    <text evidence="2">The sequence shown here is derived from an EMBL/GenBank/DDBJ whole genome shotgun (WGS) entry which is preliminary data.</text>
</comment>
<dbReference type="AlphaFoldDB" id="A0AAV5J6I7"/>
<proteinExistence type="predicted"/>
<dbReference type="InterPro" id="IPR002156">
    <property type="entry name" value="RNaseH_domain"/>
</dbReference>
<dbReference type="InterPro" id="IPR036397">
    <property type="entry name" value="RNaseH_sf"/>
</dbReference>
<dbReference type="EMBL" id="BPVZ01000032">
    <property type="protein sequence ID" value="GKV10204.1"/>
    <property type="molecule type" value="Genomic_DNA"/>
</dbReference>
<dbReference type="CDD" id="cd06222">
    <property type="entry name" value="RNase_H_like"/>
    <property type="match status" value="1"/>
</dbReference>
<dbReference type="PANTHER" id="PTHR47723">
    <property type="entry name" value="OS05G0353850 PROTEIN"/>
    <property type="match status" value="1"/>
</dbReference>
<keyword evidence="3" id="KW-1185">Reference proteome</keyword>
<dbReference type="GO" id="GO:0003676">
    <property type="term" value="F:nucleic acid binding"/>
    <property type="evidence" value="ECO:0007669"/>
    <property type="project" value="InterPro"/>
</dbReference>
<name>A0AAV5J6I7_9ROSI</name>
<dbReference type="GO" id="GO:0004523">
    <property type="term" value="F:RNA-DNA hybrid ribonuclease activity"/>
    <property type="evidence" value="ECO:0007669"/>
    <property type="project" value="InterPro"/>
</dbReference>
<evidence type="ECO:0000259" key="1">
    <source>
        <dbReference type="Pfam" id="PF13456"/>
    </source>
</evidence>
<dbReference type="SUPFAM" id="SSF53098">
    <property type="entry name" value="Ribonuclease H-like"/>
    <property type="match status" value="1"/>
</dbReference>
<feature type="domain" description="RNase H type-1" evidence="1">
    <location>
        <begin position="123"/>
        <end position="242"/>
    </location>
</feature>
<sequence length="262" mass="29580">MDMDMSNMLSKDCYYSRLVWDATNFLPADFFQLDLDPWLRKNSSTPRRRFEASIFLATIWYLWKSKNKLIFEAQRIPPLIITQQASKLALETKLAFEAKATLTLKTPRWVSWTPPPQHFLKLNTDGSHDHSSGKTAVGGLIRDHCGRWHHGFAINVGITTSFLAELWGCRGGLKLAVSLGVQQLIVEMDSLLAIQLIQDRKVSTGVASVLLFDIFFLLYSFTSCSVHHTLREGNAAVDYMASIGPNLELCTTFSPTPQWVLV</sequence>
<protein>
    <recommendedName>
        <fullName evidence="1">RNase H type-1 domain-containing protein</fullName>
    </recommendedName>
</protein>
<gene>
    <name evidence="2" type="ORF">SLEP1_g21604</name>
</gene>
<organism evidence="2 3">
    <name type="scientific">Rubroshorea leprosula</name>
    <dbReference type="NCBI Taxonomy" id="152421"/>
    <lineage>
        <taxon>Eukaryota</taxon>
        <taxon>Viridiplantae</taxon>
        <taxon>Streptophyta</taxon>
        <taxon>Embryophyta</taxon>
        <taxon>Tracheophyta</taxon>
        <taxon>Spermatophyta</taxon>
        <taxon>Magnoliopsida</taxon>
        <taxon>eudicotyledons</taxon>
        <taxon>Gunneridae</taxon>
        <taxon>Pentapetalae</taxon>
        <taxon>rosids</taxon>
        <taxon>malvids</taxon>
        <taxon>Malvales</taxon>
        <taxon>Dipterocarpaceae</taxon>
        <taxon>Rubroshorea</taxon>
    </lineage>
</organism>